<dbReference type="PROSITE" id="PS50088">
    <property type="entry name" value="ANK_REPEAT"/>
    <property type="match status" value="2"/>
</dbReference>
<accession>A0A8C4QD10</accession>
<dbReference type="Proteomes" id="UP000694388">
    <property type="component" value="Unplaced"/>
</dbReference>
<proteinExistence type="predicted"/>
<dbReference type="AlphaFoldDB" id="A0A8C4QD10"/>
<organism evidence="4 5">
    <name type="scientific">Eptatretus burgeri</name>
    <name type="common">Inshore hagfish</name>
    <dbReference type="NCBI Taxonomy" id="7764"/>
    <lineage>
        <taxon>Eukaryota</taxon>
        <taxon>Metazoa</taxon>
        <taxon>Chordata</taxon>
        <taxon>Craniata</taxon>
        <taxon>Vertebrata</taxon>
        <taxon>Cyclostomata</taxon>
        <taxon>Myxini</taxon>
        <taxon>Myxiniformes</taxon>
        <taxon>Myxinidae</taxon>
        <taxon>Eptatretinae</taxon>
        <taxon>Eptatretus</taxon>
    </lineage>
</organism>
<reference evidence="4" key="1">
    <citation type="submission" date="2025-08" db="UniProtKB">
        <authorList>
            <consortium name="Ensembl"/>
        </authorList>
    </citation>
    <scope>IDENTIFICATION</scope>
</reference>
<dbReference type="SUPFAM" id="SSF48403">
    <property type="entry name" value="Ankyrin repeat"/>
    <property type="match status" value="1"/>
</dbReference>
<keyword evidence="1" id="KW-0677">Repeat</keyword>
<reference evidence="4" key="2">
    <citation type="submission" date="2025-09" db="UniProtKB">
        <authorList>
            <consortium name="Ensembl"/>
        </authorList>
    </citation>
    <scope>IDENTIFICATION</scope>
</reference>
<dbReference type="GeneTree" id="ENSGT00940000153695"/>
<dbReference type="GO" id="GO:0010468">
    <property type="term" value="P:regulation of gene expression"/>
    <property type="evidence" value="ECO:0007669"/>
    <property type="project" value="TreeGrafter"/>
</dbReference>
<name>A0A8C4QD10_EPTBU</name>
<dbReference type="OMA" id="WELESCV"/>
<dbReference type="PRINTS" id="PR01415">
    <property type="entry name" value="ANKYRIN"/>
</dbReference>
<evidence type="ECO:0000313" key="4">
    <source>
        <dbReference type="Ensembl" id="ENSEBUP00000013212.1"/>
    </source>
</evidence>
<evidence type="ECO:0000256" key="3">
    <source>
        <dbReference type="PROSITE-ProRule" id="PRU00023"/>
    </source>
</evidence>
<dbReference type="InterPro" id="IPR002110">
    <property type="entry name" value="Ankyrin_rpt"/>
</dbReference>
<feature type="repeat" description="ANK" evidence="3">
    <location>
        <begin position="120"/>
        <end position="157"/>
    </location>
</feature>
<evidence type="ECO:0000313" key="5">
    <source>
        <dbReference type="Proteomes" id="UP000694388"/>
    </source>
</evidence>
<dbReference type="PANTHER" id="PTHR24124">
    <property type="entry name" value="ANKYRIN REPEAT FAMILY A"/>
    <property type="match status" value="1"/>
</dbReference>
<keyword evidence="2 3" id="KW-0040">ANK repeat</keyword>
<feature type="repeat" description="ANK" evidence="3">
    <location>
        <begin position="84"/>
        <end position="106"/>
    </location>
</feature>
<dbReference type="Gene3D" id="1.25.40.20">
    <property type="entry name" value="Ankyrin repeat-containing domain"/>
    <property type="match status" value="1"/>
</dbReference>
<dbReference type="Pfam" id="PF12796">
    <property type="entry name" value="Ank_2"/>
    <property type="match status" value="1"/>
</dbReference>
<keyword evidence="5" id="KW-1185">Reference proteome</keyword>
<dbReference type="GO" id="GO:0005634">
    <property type="term" value="C:nucleus"/>
    <property type="evidence" value="ECO:0007669"/>
    <property type="project" value="TreeGrafter"/>
</dbReference>
<evidence type="ECO:0000256" key="2">
    <source>
        <dbReference type="ARBA" id="ARBA00023043"/>
    </source>
</evidence>
<evidence type="ECO:0000256" key="1">
    <source>
        <dbReference type="ARBA" id="ARBA00022737"/>
    </source>
</evidence>
<sequence>MERGLTRVLKVLQKVCKEQGQFLDPNAINFVGQTPMLCAAEAHNRACRESSADGANVHLKENLVQSMKLLLAMDASVTAQDKRNGRTVLHLAVQDGNRELVHFLMRLPEFPLLLNVQMYNSNTALHVAAGLAGRSETHAHLVALLVAAGADMSIKNQEKEVASQLLPPGMEVVGLRHQLKARRSAGLITVAANSLGRK</sequence>
<dbReference type="SMART" id="SM00248">
    <property type="entry name" value="ANK"/>
    <property type="match status" value="3"/>
</dbReference>
<dbReference type="PROSITE" id="PS50297">
    <property type="entry name" value="ANK_REP_REGION"/>
    <property type="match status" value="1"/>
</dbReference>
<dbReference type="Ensembl" id="ENSEBUT00000013788.1">
    <property type="protein sequence ID" value="ENSEBUP00000013212.1"/>
    <property type="gene ID" value="ENSEBUG00000008353.1"/>
</dbReference>
<dbReference type="InterPro" id="IPR036770">
    <property type="entry name" value="Ankyrin_rpt-contain_sf"/>
</dbReference>
<dbReference type="PANTHER" id="PTHR24124:SF14">
    <property type="entry name" value="CHROMOSOME UNDETERMINED SCAFFOLD_25, WHOLE GENOME SHOTGUN SEQUENCE"/>
    <property type="match status" value="1"/>
</dbReference>
<protein>
    <submittedName>
        <fullName evidence="4">Uncharacterized protein</fullName>
    </submittedName>
</protein>